<organism evidence="14 15">
    <name type="scientific">Orbilia ellipsospora</name>
    <dbReference type="NCBI Taxonomy" id="2528407"/>
    <lineage>
        <taxon>Eukaryota</taxon>
        <taxon>Fungi</taxon>
        <taxon>Dikarya</taxon>
        <taxon>Ascomycota</taxon>
        <taxon>Pezizomycotina</taxon>
        <taxon>Orbiliomycetes</taxon>
        <taxon>Orbiliales</taxon>
        <taxon>Orbiliaceae</taxon>
        <taxon>Orbilia</taxon>
    </lineage>
</organism>
<dbReference type="GO" id="GO:0005576">
    <property type="term" value="C:extracellular region"/>
    <property type="evidence" value="ECO:0007669"/>
    <property type="project" value="InterPro"/>
</dbReference>
<evidence type="ECO:0000256" key="9">
    <source>
        <dbReference type="ARBA" id="ARBA00023326"/>
    </source>
</evidence>
<dbReference type="GO" id="GO:0030248">
    <property type="term" value="F:cellulose binding"/>
    <property type="evidence" value="ECO:0007669"/>
    <property type="project" value="InterPro"/>
</dbReference>
<keyword evidence="15" id="KW-1185">Reference proteome</keyword>
<evidence type="ECO:0000256" key="6">
    <source>
        <dbReference type="ARBA" id="ARBA00023001"/>
    </source>
</evidence>
<evidence type="ECO:0000256" key="3">
    <source>
        <dbReference type="ARBA" id="ARBA00012601"/>
    </source>
</evidence>
<evidence type="ECO:0000256" key="1">
    <source>
        <dbReference type="ARBA" id="ARBA00000966"/>
    </source>
</evidence>
<keyword evidence="4 12" id="KW-0732">Signal</keyword>
<gene>
    <name evidence="14" type="ORF">TWF694_011328</name>
</gene>
<dbReference type="PROSITE" id="PS00562">
    <property type="entry name" value="CBM1_1"/>
    <property type="match status" value="1"/>
</dbReference>
<evidence type="ECO:0000259" key="13">
    <source>
        <dbReference type="PROSITE" id="PS51164"/>
    </source>
</evidence>
<dbReference type="EMBL" id="JAVHJO010000009">
    <property type="protein sequence ID" value="KAK6537129.1"/>
    <property type="molecule type" value="Genomic_DNA"/>
</dbReference>
<dbReference type="InterPro" id="IPR000334">
    <property type="entry name" value="Glyco_hydro_45"/>
</dbReference>
<feature type="signal peptide" evidence="12">
    <location>
        <begin position="1"/>
        <end position="17"/>
    </location>
</feature>
<feature type="domain" description="CBM1" evidence="13">
    <location>
        <begin position="17"/>
        <end position="53"/>
    </location>
</feature>
<keyword evidence="7" id="KW-0119">Carbohydrate metabolism</keyword>
<feature type="region of interest" description="Disordered" evidence="11">
    <location>
        <begin position="60"/>
        <end position="117"/>
    </location>
</feature>
<keyword evidence="6" id="KW-0136">Cellulose degradation</keyword>
<dbReference type="SUPFAM" id="SSF50685">
    <property type="entry name" value="Barwin-like endoglucanases"/>
    <property type="match status" value="1"/>
</dbReference>
<feature type="compositionally biased region" description="Low complexity" evidence="11">
    <location>
        <begin position="61"/>
        <end position="117"/>
    </location>
</feature>
<evidence type="ECO:0000313" key="14">
    <source>
        <dbReference type="EMBL" id="KAK6537129.1"/>
    </source>
</evidence>
<dbReference type="Pfam" id="PF00734">
    <property type="entry name" value="CBM_1"/>
    <property type="match status" value="1"/>
</dbReference>
<proteinExistence type="inferred from homology"/>
<dbReference type="GO" id="GO:0030245">
    <property type="term" value="P:cellulose catabolic process"/>
    <property type="evidence" value="ECO:0007669"/>
    <property type="project" value="UniProtKB-KW"/>
</dbReference>
<evidence type="ECO:0000256" key="4">
    <source>
        <dbReference type="ARBA" id="ARBA00022729"/>
    </source>
</evidence>
<evidence type="ECO:0000256" key="10">
    <source>
        <dbReference type="PROSITE-ProRule" id="PRU10069"/>
    </source>
</evidence>
<dbReference type="PROSITE" id="PS01140">
    <property type="entry name" value="GLYCOSYL_HYDROL_F45"/>
    <property type="match status" value="1"/>
</dbReference>
<comment type="catalytic activity">
    <reaction evidence="1 10">
        <text>Endohydrolysis of (1-&gt;4)-beta-D-glucosidic linkages in cellulose, lichenin and cereal beta-D-glucans.</text>
        <dbReference type="EC" id="3.2.1.4"/>
    </reaction>
</comment>
<feature type="active site" description="Nucleophile" evidence="10">
    <location>
        <position position="123"/>
    </location>
</feature>
<dbReference type="GO" id="GO:0008810">
    <property type="term" value="F:cellulase activity"/>
    <property type="evidence" value="ECO:0007669"/>
    <property type="project" value="UniProtKB-EC"/>
</dbReference>
<reference evidence="14 15" key="1">
    <citation type="submission" date="2019-10" db="EMBL/GenBank/DDBJ databases">
        <authorList>
            <person name="Palmer J.M."/>
        </authorList>
    </citation>
    <scope>NUCLEOTIDE SEQUENCE [LARGE SCALE GENOMIC DNA]</scope>
    <source>
        <strain evidence="14 15">TWF694</strain>
    </source>
</reference>
<dbReference type="InterPro" id="IPR035971">
    <property type="entry name" value="CBD_sf"/>
</dbReference>
<dbReference type="Gene3D" id="2.40.40.10">
    <property type="entry name" value="RlpA-like domain"/>
    <property type="match status" value="1"/>
</dbReference>
<dbReference type="InterPro" id="IPR000254">
    <property type="entry name" value="CBD"/>
</dbReference>
<dbReference type="Proteomes" id="UP001365542">
    <property type="component" value="Unassembled WGS sequence"/>
</dbReference>
<evidence type="ECO:0000256" key="2">
    <source>
        <dbReference type="ARBA" id="ARBA00007793"/>
    </source>
</evidence>
<keyword evidence="9" id="KW-0624">Polysaccharide degradation</keyword>
<dbReference type="PANTHER" id="PTHR39730:SF1">
    <property type="entry name" value="ENDOGLUCANASE 1"/>
    <property type="match status" value="1"/>
</dbReference>
<feature type="chain" id="PRO_5044001613" description="Cellulase" evidence="12">
    <location>
        <begin position="18"/>
        <end position="317"/>
    </location>
</feature>
<dbReference type="Pfam" id="PF02015">
    <property type="entry name" value="Glyco_hydro_45"/>
    <property type="match status" value="1"/>
</dbReference>
<dbReference type="AlphaFoldDB" id="A0AAV9X4X6"/>
<comment type="caution">
    <text evidence="14">The sequence shown here is derived from an EMBL/GenBank/DDBJ whole genome shotgun (WGS) entry which is preliminary data.</text>
</comment>
<evidence type="ECO:0000256" key="8">
    <source>
        <dbReference type="ARBA" id="ARBA00023295"/>
    </source>
</evidence>
<evidence type="ECO:0000256" key="12">
    <source>
        <dbReference type="SAM" id="SignalP"/>
    </source>
</evidence>
<comment type="similarity">
    <text evidence="2">Belongs to the glycosyl hydrolase 45 (cellulase K) family.</text>
</comment>
<evidence type="ECO:0000313" key="15">
    <source>
        <dbReference type="Proteomes" id="UP001365542"/>
    </source>
</evidence>
<keyword evidence="5" id="KW-0378">Hydrolase</keyword>
<dbReference type="EC" id="3.2.1.4" evidence="3 10"/>
<name>A0AAV9X4X6_9PEZI</name>
<dbReference type="SMART" id="SM00236">
    <property type="entry name" value="fCBD"/>
    <property type="match status" value="1"/>
</dbReference>
<dbReference type="InterPro" id="IPR052288">
    <property type="entry name" value="GH45_Enzymes"/>
</dbReference>
<sequence length="317" mass="32316">MKSKTVVAAALIGAVSAQQTLYGQCGGVGWTGQTTCGSGATCSYLNDYYSQCLPGGNGNPTTAKTTTTARTTTTSARTTTTTSRTTTTSTRTTTAQGSTGTGTGLTPISGGSSGSGKTTRYWDCCKPSCAWSGKGPNIPFVCDANGNRITNNPINAASSCDGGNAYMCTNQTPWAVNDNVAYGFAAVSIAGSNEQHWCCSCYELTLTSGPAAGKKYVVQATNTGGDLGSNQFDLAIPGGGFGIFNGCAKEFPGTPSSNWGAQYGGVSSRSQCSGLPSALQAGCNFRFDWFAGSDNPSVSFVEVQCPSAITSVSGCTR</sequence>
<keyword evidence="8" id="KW-0326">Glycosidase</keyword>
<evidence type="ECO:0000256" key="11">
    <source>
        <dbReference type="SAM" id="MobiDB-lite"/>
    </source>
</evidence>
<accession>A0AAV9X4X6</accession>
<protein>
    <recommendedName>
        <fullName evidence="3 10">Cellulase</fullName>
        <ecNumber evidence="3 10">3.2.1.4</ecNumber>
    </recommendedName>
</protein>
<dbReference type="PROSITE" id="PS51164">
    <property type="entry name" value="CBM1_2"/>
    <property type="match status" value="1"/>
</dbReference>
<dbReference type="InterPro" id="IPR036908">
    <property type="entry name" value="RlpA-like_sf"/>
</dbReference>
<evidence type="ECO:0000256" key="5">
    <source>
        <dbReference type="ARBA" id="ARBA00022801"/>
    </source>
</evidence>
<evidence type="ECO:0000256" key="7">
    <source>
        <dbReference type="ARBA" id="ARBA00023277"/>
    </source>
</evidence>
<dbReference type="PANTHER" id="PTHR39730">
    <property type="entry name" value="ENDOGLUCANASE 1"/>
    <property type="match status" value="1"/>
</dbReference>
<dbReference type="SUPFAM" id="SSF57180">
    <property type="entry name" value="Cellulose-binding domain"/>
    <property type="match status" value="1"/>
</dbReference>